<dbReference type="AlphaFoldDB" id="A0A9W6LRM0"/>
<reference evidence="1" key="1">
    <citation type="journal article" date="2023" name="Int. J. Syst. Evol. Microbiol.">
        <title>Methylocystis iwaonis sp. nov., a type II methane-oxidizing bacterium from surface soil of a rice paddy field in Japan, and emended description of the genus Methylocystis (ex Whittenbury et al. 1970) Bowman et al. 1993.</title>
        <authorList>
            <person name="Kaise H."/>
            <person name="Sawadogo J.B."/>
            <person name="Alam M.S."/>
            <person name="Ueno C."/>
            <person name="Dianou D."/>
            <person name="Shinjo R."/>
            <person name="Asakawa S."/>
        </authorList>
    </citation>
    <scope>NUCLEOTIDE SEQUENCE</scope>
    <source>
        <strain evidence="1">LMG27198</strain>
    </source>
</reference>
<gene>
    <name evidence="1" type="ORF">LMG27198_17420</name>
</gene>
<organism evidence="1 2">
    <name type="scientific">Methylocystis echinoides</name>
    <dbReference type="NCBI Taxonomy" id="29468"/>
    <lineage>
        <taxon>Bacteria</taxon>
        <taxon>Pseudomonadati</taxon>
        <taxon>Pseudomonadota</taxon>
        <taxon>Alphaproteobacteria</taxon>
        <taxon>Hyphomicrobiales</taxon>
        <taxon>Methylocystaceae</taxon>
        <taxon>Methylocystis</taxon>
    </lineage>
</organism>
<name>A0A9W6LRM0_9HYPH</name>
<protein>
    <submittedName>
        <fullName evidence="1">Uncharacterized protein</fullName>
    </submittedName>
</protein>
<comment type="caution">
    <text evidence="1">The sequence shown here is derived from an EMBL/GenBank/DDBJ whole genome shotgun (WGS) entry which is preliminary data.</text>
</comment>
<sequence length="76" mass="8481">MHRTKVKCKKQSLALDARGAKALARSFKDSDPDIQRSFRNRLSPQDLAGLHAVTSKAVMAFDERNDPYAASRHLGK</sequence>
<proteinExistence type="predicted"/>
<accession>A0A9W6LRM0</accession>
<dbReference type="EMBL" id="BSEC01000001">
    <property type="protein sequence ID" value="GLI92750.1"/>
    <property type="molecule type" value="Genomic_DNA"/>
</dbReference>
<evidence type="ECO:0000313" key="2">
    <source>
        <dbReference type="Proteomes" id="UP001144323"/>
    </source>
</evidence>
<keyword evidence="2" id="KW-1185">Reference proteome</keyword>
<evidence type="ECO:0000313" key="1">
    <source>
        <dbReference type="EMBL" id="GLI92750.1"/>
    </source>
</evidence>
<dbReference type="Proteomes" id="UP001144323">
    <property type="component" value="Unassembled WGS sequence"/>
</dbReference>